<feature type="transmembrane region" description="Helical" evidence="16">
    <location>
        <begin position="422"/>
        <end position="444"/>
    </location>
</feature>
<evidence type="ECO:0000256" key="6">
    <source>
        <dbReference type="ARBA" id="ARBA00022753"/>
    </source>
</evidence>
<keyword evidence="18" id="KW-1185">Reference proteome</keyword>
<name>A0A7E4W8U1_PANRE</name>
<dbReference type="GO" id="GO:0046872">
    <property type="term" value="F:metal ion binding"/>
    <property type="evidence" value="ECO:0007669"/>
    <property type="project" value="UniProtKB-KW"/>
</dbReference>
<feature type="domain" description="Amino acid transporter transmembrane" evidence="17">
    <location>
        <begin position="136"/>
        <end position="241"/>
    </location>
</feature>
<feature type="transmembrane region" description="Helical" evidence="16">
    <location>
        <begin position="218"/>
        <end position="238"/>
    </location>
</feature>
<dbReference type="GO" id="GO:0015179">
    <property type="term" value="F:L-amino acid transmembrane transporter activity"/>
    <property type="evidence" value="ECO:0007669"/>
    <property type="project" value="TreeGrafter"/>
</dbReference>
<feature type="transmembrane region" description="Helical" evidence="16">
    <location>
        <begin position="313"/>
        <end position="332"/>
    </location>
</feature>
<proteinExistence type="inferred from homology"/>
<feature type="transmembrane region" description="Helical" evidence="16">
    <location>
        <begin position="344"/>
        <end position="361"/>
    </location>
</feature>
<evidence type="ECO:0000256" key="3">
    <source>
        <dbReference type="ARBA" id="ARBA00022448"/>
    </source>
</evidence>
<evidence type="ECO:0000256" key="14">
    <source>
        <dbReference type="ARBA" id="ARBA00038442"/>
    </source>
</evidence>
<feature type="transmembrane region" description="Helical" evidence="16">
    <location>
        <begin position="464"/>
        <end position="488"/>
    </location>
</feature>
<organism evidence="18 19">
    <name type="scientific">Panagrellus redivivus</name>
    <name type="common">Microworm</name>
    <dbReference type="NCBI Taxonomy" id="6233"/>
    <lineage>
        <taxon>Eukaryota</taxon>
        <taxon>Metazoa</taxon>
        <taxon>Ecdysozoa</taxon>
        <taxon>Nematoda</taxon>
        <taxon>Chromadorea</taxon>
        <taxon>Rhabditida</taxon>
        <taxon>Tylenchina</taxon>
        <taxon>Panagrolaimomorpha</taxon>
        <taxon>Panagrolaimoidea</taxon>
        <taxon>Panagrolaimidae</taxon>
        <taxon>Panagrellus</taxon>
    </lineage>
</organism>
<keyword evidence="13" id="KW-0458">Lysosome</keyword>
<evidence type="ECO:0000256" key="10">
    <source>
        <dbReference type="ARBA" id="ARBA00023136"/>
    </source>
</evidence>
<reference evidence="19" key="2">
    <citation type="submission" date="2020-10" db="UniProtKB">
        <authorList>
            <consortium name="WormBaseParasite"/>
        </authorList>
    </citation>
    <scope>IDENTIFICATION</scope>
</reference>
<evidence type="ECO:0000256" key="11">
    <source>
        <dbReference type="ARBA" id="ARBA00023157"/>
    </source>
</evidence>
<dbReference type="Proteomes" id="UP000492821">
    <property type="component" value="Unassembled WGS sequence"/>
</dbReference>
<evidence type="ECO:0000256" key="15">
    <source>
        <dbReference type="SAM" id="MobiDB-lite"/>
    </source>
</evidence>
<keyword evidence="8 16" id="KW-1133">Transmembrane helix</keyword>
<dbReference type="WBParaSite" id="Pan_g800.t1">
    <property type="protein sequence ID" value="Pan_g800.t1"/>
    <property type="gene ID" value="Pan_g800"/>
</dbReference>
<dbReference type="Pfam" id="PF01490">
    <property type="entry name" value="Aa_trans"/>
    <property type="match status" value="2"/>
</dbReference>
<accession>A0A7E4W8U1</accession>
<evidence type="ECO:0000256" key="9">
    <source>
        <dbReference type="ARBA" id="ARBA00023053"/>
    </source>
</evidence>
<feature type="transmembrane region" description="Helical" evidence="16">
    <location>
        <begin position="381"/>
        <end position="401"/>
    </location>
</feature>
<comment type="subcellular location">
    <subcellularLocation>
        <location evidence="1">Late endosome membrane</location>
        <topology evidence="1">Multi-pass membrane protein</topology>
    </subcellularLocation>
    <subcellularLocation>
        <location evidence="2">Lysosome membrane</location>
        <topology evidence="2">Multi-pass membrane protein</topology>
    </subcellularLocation>
</comment>
<evidence type="ECO:0000256" key="8">
    <source>
        <dbReference type="ARBA" id="ARBA00022989"/>
    </source>
</evidence>
<keyword evidence="4 16" id="KW-0812">Transmembrane</keyword>
<keyword evidence="12" id="KW-0325">Glycoprotein</keyword>
<evidence type="ECO:0000256" key="4">
    <source>
        <dbReference type="ARBA" id="ARBA00022692"/>
    </source>
</evidence>
<dbReference type="PANTHER" id="PTHR22950">
    <property type="entry name" value="AMINO ACID TRANSPORTER"/>
    <property type="match status" value="1"/>
</dbReference>
<keyword evidence="6" id="KW-0967">Endosome</keyword>
<evidence type="ECO:0000313" key="18">
    <source>
        <dbReference type="Proteomes" id="UP000492821"/>
    </source>
</evidence>
<keyword evidence="10 16" id="KW-0472">Membrane</keyword>
<evidence type="ECO:0000256" key="13">
    <source>
        <dbReference type="ARBA" id="ARBA00023228"/>
    </source>
</evidence>
<comment type="similarity">
    <text evidence="14">Belongs to the amino acid/polyamine transporter 2 family. SLC38A9 subfamily.</text>
</comment>
<dbReference type="InterPro" id="IPR013057">
    <property type="entry name" value="AA_transpt_TM"/>
</dbReference>
<keyword evidence="3" id="KW-0813">Transport</keyword>
<keyword evidence="9" id="KW-0915">Sodium</keyword>
<feature type="domain" description="Amino acid transporter transmembrane" evidence="17">
    <location>
        <begin position="326"/>
        <end position="581"/>
    </location>
</feature>
<evidence type="ECO:0000256" key="1">
    <source>
        <dbReference type="ARBA" id="ARBA00004107"/>
    </source>
</evidence>
<evidence type="ECO:0000256" key="7">
    <source>
        <dbReference type="ARBA" id="ARBA00022970"/>
    </source>
</evidence>
<reference evidence="18" key="1">
    <citation type="journal article" date="2013" name="Genetics">
        <title>The draft genome and transcriptome of Panagrellus redivivus are shaped by the harsh demands of a free-living lifestyle.</title>
        <authorList>
            <person name="Srinivasan J."/>
            <person name="Dillman A.R."/>
            <person name="Macchietto M.G."/>
            <person name="Heikkinen L."/>
            <person name="Lakso M."/>
            <person name="Fracchia K.M."/>
            <person name="Antoshechkin I."/>
            <person name="Mortazavi A."/>
            <person name="Wong G."/>
            <person name="Sternberg P.W."/>
        </authorList>
    </citation>
    <scope>NUCLEOTIDE SEQUENCE [LARGE SCALE GENOMIC DNA]</scope>
    <source>
        <strain evidence="18">MT8872</strain>
    </source>
</reference>
<dbReference type="AlphaFoldDB" id="A0A7E4W8U1"/>
<feature type="transmembrane region" description="Helical" evidence="16">
    <location>
        <begin position="500"/>
        <end position="525"/>
    </location>
</feature>
<evidence type="ECO:0000256" key="12">
    <source>
        <dbReference type="ARBA" id="ARBA00023180"/>
    </source>
</evidence>
<feature type="transmembrane region" description="Helical" evidence="16">
    <location>
        <begin position="165"/>
        <end position="184"/>
    </location>
</feature>
<evidence type="ECO:0000256" key="16">
    <source>
        <dbReference type="SAM" id="Phobius"/>
    </source>
</evidence>
<keyword evidence="11" id="KW-1015">Disulfide bond</keyword>
<protein>
    <submittedName>
        <fullName evidence="19">Sodium-coupled neutral amino acid transporter 9 homolog</fullName>
    </submittedName>
</protein>
<feature type="transmembrane region" description="Helical" evidence="16">
    <location>
        <begin position="531"/>
        <end position="553"/>
    </location>
</feature>
<sequence length="587" mass="65800">MLAKRDDSSMTSYGAIRPRTPDLSDEDDNPVARSVDHFLMSTQQRRVPPAISLPDRRRPYLFDRHTSQASLHSSNQDGGGSVADFHREHNMAIRYRFFSRLDPGGTTLLMPNHVVEPLLFSILPFDDFKDSEGKQSSIVTIFSIWNTMMGTSLLAMPWALQQAGLGLGIILMLLMALLAVYTAYRVVESPEGLTLDVESSTAEFSDICRYFWGKPGEYVAVFFSVIVLLGGVIVYWVLMSNFLFFTGNIVYESLQPNSTTLPVMANKTFTCDVYCPTPQETNAYEYMPADWDETIEALDGDVPDFKDWFDYGHIWSLRGTVPVLLALLTFPLMNFKSPTFFTKFNVFGTVSVMYLLFFTFSKALECGFNVDIWNEASPNFAALYSLKFPALTGTLALSYFIHNAVLTVLRNQKNPENNARDLSIGYALSAICYIFIGFTFYSAFPTFRSCIADNFLNNFGSGDVLSAAARVFLLFQMITVLPLLMYLIRAQLSYLATGDVYPGLSYVCLLNLGIISIAVLFAIFYPYVGSILRYVGSVSGLIYIFTLPCIVHLRRLKLQGRLTKTQIVIHVGIILLGVLNLIGQFLV</sequence>
<evidence type="ECO:0000256" key="5">
    <source>
        <dbReference type="ARBA" id="ARBA00022723"/>
    </source>
</evidence>
<evidence type="ECO:0000256" key="2">
    <source>
        <dbReference type="ARBA" id="ARBA00004155"/>
    </source>
</evidence>
<feature type="transmembrane region" description="Helical" evidence="16">
    <location>
        <begin position="565"/>
        <end position="586"/>
    </location>
</feature>
<keyword evidence="7" id="KW-0029">Amino-acid transport</keyword>
<feature type="transmembrane region" description="Helical" evidence="16">
    <location>
        <begin position="138"/>
        <end position="159"/>
    </location>
</feature>
<evidence type="ECO:0000313" key="19">
    <source>
        <dbReference type="WBParaSite" id="Pan_g800.t1"/>
    </source>
</evidence>
<feature type="region of interest" description="Disordered" evidence="15">
    <location>
        <begin position="1"/>
        <end position="30"/>
    </location>
</feature>
<dbReference type="GO" id="GO:0005765">
    <property type="term" value="C:lysosomal membrane"/>
    <property type="evidence" value="ECO:0007669"/>
    <property type="project" value="UniProtKB-SubCell"/>
</dbReference>
<dbReference type="PANTHER" id="PTHR22950:SF244">
    <property type="entry name" value="NEUTRAL AMINO ACID TRANSPORTER 9"/>
    <property type="match status" value="1"/>
</dbReference>
<dbReference type="GO" id="GO:0031902">
    <property type="term" value="C:late endosome membrane"/>
    <property type="evidence" value="ECO:0007669"/>
    <property type="project" value="UniProtKB-SubCell"/>
</dbReference>
<evidence type="ECO:0000259" key="17">
    <source>
        <dbReference type="Pfam" id="PF01490"/>
    </source>
</evidence>
<keyword evidence="5" id="KW-0479">Metal-binding</keyword>